<proteinExistence type="predicted"/>
<feature type="transmembrane region" description="Helical" evidence="5">
    <location>
        <begin position="229"/>
        <end position="252"/>
    </location>
</feature>
<keyword evidence="8" id="KW-1185">Reference proteome</keyword>
<gene>
    <name evidence="7" type="ORF">QWF21_02000</name>
</gene>
<dbReference type="Proteomes" id="UP001339167">
    <property type="component" value="Unassembled WGS sequence"/>
</dbReference>
<dbReference type="RefSeq" id="WP_330086357.1">
    <property type="nucleotide sequence ID" value="NZ_JAUGZK010000001.1"/>
</dbReference>
<evidence type="ECO:0000313" key="7">
    <source>
        <dbReference type="EMBL" id="MEE2023002.1"/>
    </source>
</evidence>
<organism evidence="7 8">
    <name type="scientific">Alkalimonas mucilaginosa</name>
    <dbReference type="NCBI Taxonomy" id="3057676"/>
    <lineage>
        <taxon>Bacteria</taxon>
        <taxon>Pseudomonadati</taxon>
        <taxon>Pseudomonadota</taxon>
        <taxon>Gammaproteobacteria</taxon>
        <taxon>Alkalimonas</taxon>
    </lineage>
</organism>
<name>A0ABU7JBM6_9GAMM</name>
<keyword evidence="2 5" id="KW-0812">Transmembrane</keyword>
<evidence type="ECO:0000256" key="1">
    <source>
        <dbReference type="ARBA" id="ARBA00004141"/>
    </source>
</evidence>
<dbReference type="InterPro" id="IPR013525">
    <property type="entry name" value="ABC2_TM"/>
</dbReference>
<evidence type="ECO:0000256" key="4">
    <source>
        <dbReference type="ARBA" id="ARBA00023136"/>
    </source>
</evidence>
<feature type="transmembrane region" description="Helical" evidence="5">
    <location>
        <begin position="20"/>
        <end position="41"/>
    </location>
</feature>
<accession>A0ABU7JBM6</accession>
<keyword evidence="3 5" id="KW-1133">Transmembrane helix</keyword>
<dbReference type="EMBL" id="JAUGZK010000001">
    <property type="protein sequence ID" value="MEE2023002.1"/>
    <property type="molecule type" value="Genomic_DNA"/>
</dbReference>
<feature type="transmembrane region" description="Helical" evidence="5">
    <location>
        <begin position="369"/>
        <end position="392"/>
    </location>
</feature>
<feature type="transmembrane region" description="Helical" evidence="5">
    <location>
        <begin position="322"/>
        <end position="339"/>
    </location>
</feature>
<dbReference type="Pfam" id="PF12698">
    <property type="entry name" value="ABC2_membrane_3"/>
    <property type="match status" value="1"/>
</dbReference>
<evidence type="ECO:0000256" key="5">
    <source>
        <dbReference type="SAM" id="Phobius"/>
    </source>
</evidence>
<feature type="transmembrane region" description="Helical" evidence="5">
    <location>
        <begin position="286"/>
        <end position="310"/>
    </location>
</feature>
<feature type="domain" description="ABC-2 type transporter transmembrane" evidence="6">
    <location>
        <begin position="17"/>
        <end position="386"/>
    </location>
</feature>
<feature type="transmembrane region" description="Helical" evidence="5">
    <location>
        <begin position="188"/>
        <end position="209"/>
    </location>
</feature>
<feature type="transmembrane region" description="Helical" evidence="5">
    <location>
        <begin position="259"/>
        <end position="280"/>
    </location>
</feature>
<evidence type="ECO:0000256" key="2">
    <source>
        <dbReference type="ARBA" id="ARBA00022692"/>
    </source>
</evidence>
<keyword evidence="4 5" id="KW-0472">Membrane</keyword>
<reference evidence="7 8" key="1">
    <citation type="submission" date="2023-06" db="EMBL/GenBank/DDBJ databases">
        <title>Alkalimonas sp., MEB004 an alkaliphilic bacterium isolated from Lonar Lake, India.</title>
        <authorList>
            <person name="Joshi A."/>
            <person name="Thite S."/>
        </authorList>
    </citation>
    <scope>NUCLEOTIDE SEQUENCE [LARGE SCALE GENOMIC DNA]</scope>
    <source>
        <strain evidence="7 8">MEB004</strain>
    </source>
</reference>
<protein>
    <submittedName>
        <fullName evidence="7">ABC transporter permease</fullName>
    </submittedName>
</protein>
<comment type="subcellular location">
    <subcellularLocation>
        <location evidence="1">Membrane</location>
        <topology evidence="1">Multi-pass membrane protein</topology>
    </subcellularLocation>
</comment>
<evidence type="ECO:0000259" key="6">
    <source>
        <dbReference type="Pfam" id="PF12698"/>
    </source>
</evidence>
<dbReference type="PANTHER" id="PTHR43471">
    <property type="entry name" value="ABC TRANSPORTER PERMEASE"/>
    <property type="match status" value="1"/>
</dbReference>
<evidence type="ECO:0000256" key="3">
    <source>
        <dbReference type="ARBA" id="ARBA00022989"/>
    </source>
</evidence>
<evidence type="ECO:0000313" key="8">
    <source>
        <dbReference type="Proteomes" id="UP001339167"/>
    </source>
</evidence>
<comment type="caution">
    <text evidence="7">The sequence shown here is derived from an EMBL/GenBank/DDBJ whole genome shotgun (WGS) entry which is preliminary data.</text>
</comment>
<sequence>MWQVYCKELTELLRDRKTLIFVILLPILVFPVLFALMGVVLSSTTHKAMQEVHRYVIVNPEQAPHFAEALFYHKNFQRVESDLTEPAQLIAAIRADEFDLALVIPADFKQQQQAVEQSEWQLIYNQSSQLDFLYQYFNELMRKFTEDLQIASLSQLGVDPDRLASILRPVEVQRIDTADQRENLGEKIGAFIAYVLIPLCLMGASYPAIDMGAGEKERGTLETLLICPVSRTAIVLGKFLTVLTTGLATTLITVISFGGWAAVISSFAGLDVVATVLSSISATDLLLIFLMLLPISAIFASLLLAISIYAKTFKEAQNYMSPLSFVVLLPLVAAILPGVKLNATTAMVPLTNVALAIKELIKGTVDYGLLLMIFISTVVVAGALVAFCVHWFQQEKVLFR</sequence>
<dbReference type="PANTHER" id="PTHR43471:SF3">
    <property type="entry name" value="ABC TRANSPORTER PERMEASE PROTEIN NATB"/>
    <property type="match status" value="1"/>
</dbReference>